<dbReference type="Pfam" id="PF13937">
    <property type="entry name" value="DUF4212"/>
    <property type="match status" value="1"/>
</dbReference>
<dbReference type="STRING" id="709839.TSA66_14535"/>
<feature type="transmembrane region" description="Helical" evidence="1">
    <location>
        <begin position="21"/>
        <end position="42"/>
    </location>
</feature>
<accession>A0A0C2BUL8</accession>
<dbReference type="NCBIfam" id="TIGR03647">
    <property type="entry name" value="Na_symport_sm"/>
    <property type="match status" value="1"/>
</dbReference>
<keyword evidence="1" id="KW-0472">Membrane</keyword>
<keyword evidence="4" id="KW-1185">Reference proteome</keyword>
<dbReference type="OrthoDB" id="9797746at2"/>
<dbReference type="InterPro" id="IPR019886">
    <property type="entry name" value="Na_symporter_ssu"/>
</dbReference>
<proteinExistence type="predicted"/>
<gene>
    <name evidence="3" type="ORF">TSA66_14535</name>
</gene>
<sequence>MSQEPLSIRHPRDAYWRRVRRLTAALLASWFLLTFGVIFFARELSGFTLFGWPFPFYMAAQGLTLLYLAIVAIYLIRMRHLDRQLKSDATDAR</sequence>
<evidence type="ECO:0000259" key="2">
    <source>
        <dbReference type="Pfam" id="PF13937"/>
    </source>
</evidence>
<feature type="domain" description="Sodium symporter small subunit" evidence="2">
    <location>
        <begin position="13"/>
        <end position="85"/>
    </location>
</feature>
<keyword evidence="1" id="KW-0812">Transmembrane</keyword>
<organism evidence="3 4">
    <name type="scientific">Noviherbaspirillum autotrophicum</name>
    <dbReference type="NCBI Taxonomy" id="709839"/>
    <lineage>
        <taxon>Bacteria</taxon>
        <taxon>Pseudomonadati</taxon>
        <taxon>Pseudomonadota</taxon>
        <taxon>Betaproteobacteria</taxon>
        <taxon>Burkholderiales</taxon>
        <taxon>Oxalobacteraceae</taxon>
        <taxon>Noviherbaspirillum</taxon>
    </lineage>
</organism>
<evidence type="ECO:0000313" key="3">
    <source>
        <dbReference type="EMBL" id="KIF81736.1"/>
    </source>
</evidence>
<feature type="transmembrane region" description="Helical" evidence="1">
    <location>
        <begin position="54"/>
        <end position="76"/>
    </location>
</feature>
<evidence type="ECO:0000256" key="1">
    <source>
        <dbReference type="SAM" id="Phobius"/>
    </source>
</evidence>
<keyword evidence="1" id="KW-1133">Transmembrane helix</keyword>
<dbReference type="EMBL" id="JWJG01000028">
    <property type="protein sequence ID" value="KIF81736.1"/>
    <property type="molecule type" value="Genomic_DNA"/>
</dbReference>
<protein>
    <recommendedName>
        <fullName evidence="2">Sodium symporter small subunit domain-containing protein</fullName>
    </recommendedName>
</protein>
<dbReference type="RefSeq" id="WP_040040493.1">
    <property type="nucleotide sequence ID" value="NZ_JWJG01000028.1"/>
</dbReference>
<evidence type="ECO:0000313" key="4">
    <source>
        <dbReference type="Proteomes" id="UP000031572"/>
    </source>
</evidence>
<name>A0A0C2BUL8_9BURK</name>
<comment type="caution">
    <text evidence="3">The sequence shown here is derived from an EMBL/GenBank/DDBJ whole genome shotgun (WGS) entry which is preliminary data.</text>
</comment>
<reference evidence="3 4" key="1">
    <citation type="submission" date="2014-12" db="EMBL/GenBank/DDBJ databases">
        <title>Denitrispirillum autotrophicum gen. nov., sp. nov., Denitrifying, Facultatively Autotrophic Bacteria Isolated from Rice Paddy Soil.</title>
        <authorList>
            <person name="Ishii S."/>
            <person name="Ashida N."/>
            <person name="Ohno H."/>
            <person name="Otsuka S."/>
            <person name="Yokota A."/>
            <person name="Senoo K."/>
        </authorList>
    </citation>
    <scope>NUCLEOTIDE SEQUENCE [LARGE SCALE GENOMIC DNA]</scope>
    <source>
        <strain evidence="3 4">TSA66</strain>
    </source>
</reference>
<dbReference type="Proteomes" id="UP000031572">
    <property type="component" value="Unassembled WGS sequence"/>
</dbReference>
<dbReference type="AlphaFoldDB" id="A0A0C2BUL8"/>